<comment type="caution">
    <text evidence="1">The sequence shown here is derived from an EMBL/GenBank/DDBJ whole genome shotgun (WGS) entry which is preliminary data.</text>
</comment>
<dbReference type="Proteomes" id="UP001148838">
    <property type="component" value="Unassembled WGS sequence"/>
</dbReference>
<dbReference type="EMBL" id="JAJSOF020000027">
    <property type="protein sequence ID" value="KAJ4433605.1"/>
    <property type="molecule type" value="Genomic_DNA"/>
</dbReference>
<sequence length="235" mass="26925">MRITTPHPYCKPFKVHIWCRRLKTDSKSGHNKFNLTTAARSYLCSGEVREASLDDGINTGFFKKCKSIIRYALIFWGNGTKIGSVLILQKKTSLLCRTLGNNAIGKLIYTTDFIWVNDEQSRGLTAKLSFVRYRLLGGGGRSPIRVELISFSKFCSCNVTVEEKSAVLGKSDTSQFPQTFFDNLLTTYGTSARLEKNTYLEGDERRRKKEEEEEMYDYGRIFEWMSDDRIRIGNS</sequence>
<organism evidence="1 2">
    <name type="scientific">Periplaneta americana</name>
    <name type="common">American cockroach</name>
    <name type="synonym">Blatta americana</name>
    <dbReference type="NCBI Taxonomy" id="6978"/>
    <lineage>
        <taxon>Eukaryota</taxon>
        <taxon>Metazoa</taxon>
        <taxon>Ecdysozoa</taxon>
        <taxon>Arthropoda</taxon>
        <taxon>Hexapoda</taxon>
        <taxon>Insecta</taxon>
        <taxon>Pterygota</taxon>
        <taxon>Neoptera</taxon>
        <taxon>Polyneoptera</taxon>
        <taxon>Dictyoptera</taxon>
        <taxon>Blattodea</taxon>
        <taxon>Blattoidea</taxon>
        <taxon>Blattidae</taxon>
        <taxon>Blattinae</taxon>
        <taxon>Periplaneta</taxon>
    </lineage>
</organism>
<reference evidence="1 2" key="1">
    <citation type="journal article" date="2022" name="Allergy">
        <title>Genome assembly and annotation of Periplaneta americana reveal a comprehensive cockroach allergen profile.</title>
        <authorList>
            <person name="Wang L."/>
            <person name="Xiong Q."/>
            <person name="Saelim N."/>
            <person name="Wang L."/>
            <person name="Nong W."/>
            <person name="Wan A.T."/>
            <person name="Shi M."/>
            <person name="Liu X."/>
            <person name="Cao Q."/>
            <person name="Hui J.H.L."/>
            <person name="Sookrung N."/>
            <person name="Leung T.F."/>
            <person name="Tungtrongchitr A."/>
            <person name="Tsui S.K.W."/>
        </authorList>
    </citation>
    <scope>NUCLEOTIDE SEQUENCE [LARGE SCALE GENOMIC DNA]</scope>
    <source>
        <strain evidence="1">PWHHKU_190912</strain>
    </source>
</reference>
<name>A0ABQ8SJH3_PERAM</name>
<proteinExistence type="predicted"/>
<gene>
    <name evidence="1" type="ORF">ANN_15915</name>
</gene>
<keyword evidence="2" id="KW-1185">Reference proteome</keyword>
<accession>A0ABQ8SJH3</accession>
<evidence type="ECO:0000313" key="1">
    <source>
        <dbReference type="EMBL" id="KAJ4433605.1"/>
    </source>
</evidence>
<protein>
    <submittedName>
        <fullName evidence="1">Uncharacterized protein</fullName>
    </submittedName>
</protein>
<evidence type="ECO:0000313" key="2">
    <source>
        <dbReference type="Proteomes" id="UP001148838"/>
    </source>
</evidence>